<evidence type="ECO:0000256" key="3">
    <source>
        <dbReference type="ARBA" id="ARBA00023157"/>
    </source>
</evidence>
<dbReference type="SUPFAM" id="SSF52833">
    <property type="entry name" value="Thioredoxin-like"/>
    <property type="match status" value="1"/>
</dbReference>
<comment type="subcellular location">
    <subcellularLocation>
        <location evidence="1">Cell envelope</location>
    </subcellularLocation>
</comment>
<proteinExistence type="predicted"/>
<keyword evidence="2" id="KW-0201">Cytochrome c-type biogenesis</keyword>
<dbReference type="InterPro" id="IPR036249">
    <property type="entry name" value="Thioredoxin-like_sf"/>
</dbReference>
<dbReference type="CDD" id="cd02966">
    <property type="entry name" value="TlpA_like_family"/>
    <property type="match status" value="1"/>
</dbReference>
<dbReference type="EMBL" id="MTSE01000085">
    <property type="protein sequence ID" value="OUJ67049.1"/>
    <property type="molecule type" value="Genomic_DNA"/>
</dbReference>
<dbReference type="InterPro" id="IPR013766">
    <property type="entry name" value="Thioredoxin_domain"/>
</dbReference>
<evidence type="ECO:0000259" key="5">
    <source>
        <dbReference type="PROSITE" id="PS51352"/>
    </source>
</evidence>
<dbReference type="AlphaFoldDB" id="A0A243W4S2"/>
<sequence length="483" mass="54531">MLFVATRGYATPPRAVLLAEPGSDPISFGYSNIYGLSKRSDVSPQRPGYVEFDSLSFAPVLVSFTTELRLQRGQRSQLRERPVLVLLPGDTVRVTHHAADNTFSFRGRHQAELDFCVRLWQGSLSLSGLDNRQAEVVGTDSTITYWDPQRSGWAARSAQPLAQYLQQWSQWRVEAEGQLARLRGTPGLRPEVAASLNRHLRLRVFARLLRPAHPTSRHDSLRTFPAAYRDTVAAYLPGILALQTLPAAAAEGLAWALHSYITYQCVLARQFPSLGARYLQAKQTLSGFHRAWVCFLILNEGPLRRPDIRYRLQDYVRWVASHQEFVRVLRGEPSRALRSYPHAAFSDSLTSATNAASHLTDLLATQRGKVVLLDLWASWCAPCQEEMPASVALTRRYGARGLVVLYLSVDQERAAWQKALRQLPAGTRQHYRFRQPKASAFLQAFDVRTVPRYILLDRSGIVRDPDAVRPSDPRLRDILEKLL</sequence>
<name>A0A243W4S2_9BACT</name>
<keyword evidence="7" id="KW-1185">Reference proteome</keyword>
<evidence type="ECO:0000256" key="4">
    <source>
        <dbReference type="ARBA" id="ARBA00023284"/>
    </source>
</evidence>
<dbReference type="PANTHER" id="PTHR42852">
    <property type="entry name" value="THIOL:DISULFIDE INTERCHANGE PROTEIN DSBE"/>
    <property type="match status" value="1"/>
</dbReference>
<evidence type="ECO:0000256" key="2">
    <source>
        <dbReference type="ARBA" id="ARBA00022748"/>
    </source>
</evidence>
<evidence type="ECO:0000313" key="7">
    <source>
        <dbReference type="Proteomes" id="UP000194873"/>
    </source>
</evidence>
<feature type="domain" description="Thioredoxin" evidence="5">
    <location>
        <begin position="338"/>
        <end position="483"/>
    </location>
</feature>
<dbReference type="Pfam" id="PF13905">
    <property type="entry name" value="Thioredoxin_8"/>
    <property type="match status" value="1"/>
</dbReference>
<dbReference type="Proteomes" id="UP000194873">
    <property type="component" value="Unassembled WGS sequence"/>
</dbReference>
<accession>A0A243W4S2</accession>
<gene>
    <name evidence="6" type="ORF">BXP70_28945</name>
</gene>
<dbReference type="GO" id="GO:0030313">
    <property type="term" value="C:cell envelope"/>
    <property type="evidence" value="ECO:0007669"/>
    <property type="project" value="UniProtKB-SubCell"/>
</dbReference>
<dbReference type="PROSITE" id="PS51352">
    <property type="entry name" value="THIOREDOXIN_2"/>
    <property type="match status" value="1"/>
</dbReference>
<dbReference type="PANTHER" id="PTHR42852:SF6">
    <property type="entry name" value="THIOL:DISULFIDE INTERCHANGE PROTEIN DSBE"/>
    <property type="match status" value="1"/>
</dbReference>
<keyword evidence="4" id="KW-0676">Redox-active center</keyword>
<dbReference type="Gene3D" id="3.40.30.10">
    <property type="entry name" value="Glutaredoxin"/>
    <property type="match status" value="1"/>
</dbReference>
<keyword evidence="3" id="KW-1015">Disulfide bond</keyword>
<organism evidence="6 7">
    <name type="scientific">Hymenobacter crusticola</name>
    <dbReference type="NCBI Taxonomy" id="1770526"/>
    <lineage>
        <taxon>Bacteria</taxon>
        <taxon>Pseudomonadati</taxon>
        <taxon>Bacteroidota</taxon>
        <taxon>Cytophagia</taxon>
        <taxon>Cytophagales</taxon>
        <taxon>Hymenobacteraceae</taxon>
        <taxon>Hymenobacter</taxon>
    </lineage>
</organism>
<reference evidence="6 7" key="1">
    <citation type="submission" date="2017-01" db="EMBL/GenBank/DDBJ databases">
        <title>A new Hymenobacter.</title>
        <authorList>
            <person name="Liang Y."/>
            <person name="Feng F."/>
        </authorList>
    </citation>
    <scope>NUCLEOTIDE SEQUENCE [LARGE SCALE GENOMIC DNA]</scope>
    <source>
        <strain evidence="6">MIMBbqt21</strain>
    </source>
</reference>
<comment type="caution">
    <text evidence="6">The sequence shown here is derived from an EMBL/GenBank/DDBJ whole genome shotgun (WGS) entry which is preliminary data.</text>
</comment>
<dbReference type="InterPro" id="IPR050553">
    <property type="entry name" value="Thioredoxin_ResA/DsbE_sf"/>
</dbReference>
<dbReference type="GO" id="GO:0017004">
    <property type="term" value="P:cytochrome complex assembly"/>
    <property type="evidence" value="ECO:0007669"/>
    <property type="project" value="UniProtKB-KW"/>
</dbReference>
<dbReference type="InterPro" id="IPR012336">
    <property type="entry name" value="Thioredoxin-like_fold"/>
</dbReference>
<protein>
    <recommendedName>
        <fullName evidence="5">Thioredoxin domain-containing protein</fullName>
    </recommendedName>
</protein>
<evidence type="ECO:0000313" key="6">
    <source>
        <dbReference type="EMBL" id="OUJ67049.1"/>
    </source>
</evidence>
<evidence type="ECO:0000256" key="1">
    <source>
        <dbReference type="ARBA" id="ARBA00004196"/>
    </source>
</evidence>